<dbReference type="Proteomes" id="UP000007812">
    <property type="component" value="Chromosome"/>
</dbReference>
<keyword evidence="1" id="KW-0812">Transmembrane</keyword>
<dbReference type="AlphaFoldDB" id="F4FYM0"/>
<dbReference type="RefSeq" id="WP_013738016.1">
    <property type="nucleotide sequence ID" value="NC_015435.1"/>
</dbReference>
<dbReference type="InterPro" id="IPR012340">
    <property type="entry name" value="NA-bd_OB-fold"/>
</dbReference>
<dbReference type="OrthoDB" id="28112at2157"/>
<dbReference type="eggNOG" id="arCOG01912">
    <property type="taxonomic scope" value="Archaea"/>
</dbReference>
<dbReference type="SUPFAM" id="SSF141322">
    <property type="entry name" value="NfeD domain-like"/>
    <property type="match status" value="1"/>
</dbReference>
<proteinExistence type="predicted"/>
<protein>
    <recommendedName>
        <fullName evidence="2">NfeD-like C-terminal domain-containing protein</fullName>
    </recommendedName>
</protein>
<evidence type="ECO:0000313" key="3">
    <source>
        <dbReference type="EMBL" id="AEB95518.1"/>
    </source>
</evidence>
<feature type="transmembrane region" description="Helical" evidence="1">
    <location>
        <begin position="5"/>
        <end position="25"/>
    </location>
</feature>
<sequence length="121" mass="13756">MAHGYVIPVIIILILIIALIVTGYIYDPLVVIPSVAIIGFLAYRMFYVIAKTRKRNIYTYKGKIGKAIDDIPRGKIGYVVLEGEYWEALALDDIRKGDTVKVEDMRDLKLIVKRNIDETIV</sequence>
<feature type="domain" description="NfeD-like C-terminal" evidence="2">
    <location>
        <begin position="60"/>
        <end position="114"/>
    </location>
</feature>
<keyword evidence="4" id="KW-1185">Reference proteome</keyword>
<evidence type="ECO:0000313" key="4">
    <source>
        <dbReference type="Proteomes" id="UP000007812"/>
    </source>
</evidence>
<keyword evidence="1" id="KW-0472">Membrane</keyword>
<reference evidence="3 4" key="1">
    <citation type="journal article" date="2011" name="J. Bacteriol.">
        <title>Complete genome sequence of Metallosphaera cuprina, a metal sulfide-oxidizing archaeon from a hot spring.</title>
        <authorList>
            <person name="Liu L.J."/>
            <person name="You X.Y."/>
            <person name="Zheng H."/>
            <person name="Wang S."/>
            <person name="Jiang C.Y."/>
            <person name="Liu S.J."/>
        </authorList>
    </citation>
    <scope>NUCLEOTIDE SEQUENCE [LARGE SCALE GENOMIC DNA]</scope>
    <source>
        <strain evidence="3 4">Ar-4</strain>
    </source>
</reference>
<gene>
    <name evidence="3" type="ordered locus">Mcup_1415</name>
</gene>
<dbReference type="PATRIC" id="fig|1006006.8.peg.1409"/>
<dbReference type="EMBL" id="CP002656">
    <property type="protein sequence ID" value="AEB95518.1"/>
    <property type="molecule type" value="Genomic_DNA"/>
</dbReference>
<dbReference type="KEGG" id="mcn:Mcup_1415"/>
<dbReference type="STRING" id="1006006.Mcup_1415"/>
<dbReference type="InterPro" id="IPR002810">
    <property type="entry name" value="NfeD-like_C"/>
</dbReference>
<accession>F4FYM0</accession>
<evidence type="ECO:0000256" key="1">
    <source>
        <dbReference type="SAM" id="Phobius"/>
    </source>
</evidence>
<name>F4FYM0_METCR</name>
<dbReference type="Gene3D" id="2.40.50.140">
    <property type="entry name" value="Nucleic acid-binding proteins"/>
    <property type="match status" value="1"/>
</dbReference>
<keyword evidence="1" id="KW-1133">Transmembrane helix</keyword>
<dbReference type="Pfam" id="PF01957">
    <property type="entry name" value="NfeD"/>
    <property type="match status" value="1"/>
</dbReference>
<dbReference type="GeneID" id="10493604"/>
<dbReference type="HOGENOM" id="CLU_2044513_0_0_2"/>
<evidence type="ECO:0000259" key="2">
    <source>
        <dbReference type="Pfam" id="PF01957"/>
    </source>
</evidence>
<organism evidence="3 4">
    <name type="scientific">Metallosphaera cuprina (strain Ar-4)</name>
    <dbReference type="NCBI Taxonomy" id="1006006"/>
    <lineage>
        <taxon>Archaea</taxon>
        <taxon>Thermoproteota</taxon>
        <taxon>Thermoprotei</taxon>
        <taxon>Sulfolobales</taxon>
        <taxon>Sulfolobaceae</taxon>
        <taxon>Metallosphaera</taxon>
    </lineage>
</organism>
<feature type="transmembrane region" description="Helical" evidence="1">
    <location>
        <begin position="31"/>
        <end position="50"/>
    </location>
</feature>